<dbReference type="Gene3D" id="3.30.160.20">
    <property type="match status" value="1"/>
</dbReference>
<dbReference type="SMART" id="SM00535">
    <property type="entry name" value="RIBOc"/>
    <property type="match status" value="2"/>
</dbReference>
<evidence type="ECO:0000256" key="1">
    <source>
        <dbReference type="ARBA" id="ARBA00000109"/>
    </source>
</evidence>
<dbReference type="CDD" id="cd02843">
    <property type="entry name" value="PAZ_dicer_like"/>
    <property type="match status" value="1"/>
</dbReference>
<evidence type="ECO:0000256" key="19">
    <source>
        <dbReference type="ARBA" id="ARBA00023211"/>
    </source>
</evidence>
<keyword evidence="14" id="KW-0347">Helicase</keyword>
<evidence type="ECO:0000256" key="10">
    <source>
        <dbReference type="ARBA" id="ARBA00022737"/>
    </source>
</evidence>
<dbReference type="Pfam" id="PF03368">
    <property type="entry name" value="Dicer_dimer"/>
    <property type="match status" value="1"/>
</dbReference>
<dbReference type="GO" id="GO:0005737">
    <property type="term" value="C:cytoplasm"/>
    <property type="evidence" value="ECO:0007669"/>
    <property type="project" value="UniProtKB-SubCell"/>
</dbReference>
<dbReference type="EMBL" id="OU963863">
    <property type="protein sequence ID" value="CAH0384189.1"/>
    <property type="molecule type" value="Genomic_DNA"/>
</dbReference>
<evidence type="ECO:0000256" key="3">
    <source>
        <dbReference type="ARBA" id="ARBA00001946"/>
    </source>
</evidence>
<dbReference type="InterPro" id="IPR003100">
    <property type="entry name" value="PAZ_dom"/>
</dbReference>
<evidence type="ECO:0000256" key="9">
    <source>
        <dbReference type="ARBA" id="ARBA00022723"/>
    </source>
</evidence>
<evidence type="ECO:0000313" key="30">
    <source>
        <dbReference type="Proteomes" id="UP001152759"/>
    </source>
</evidence>
<sequence length="2421" mass="275452">MAQYLYDSIHTKSFTPQEFQVELLNAAKKRNIIACLGQQSSKSFVALKLIQESAINVRRCSQRERKYIFYVLEKKEDILIHYSRLIHLTDLNCVEFLNPESARDDLLSAKNHANVLIMTYETLFKLVCTHSVVSAKDIHLLILDECHLAIEPKHFLSRTMPYLLKSPVDLDRILGLTSPLFLSGAVHPGKVEAQVKRLEKIIHAKAETASEIVSALRYCPKPRKLIIECASMKIVPEKDSTVDKIVNDSAELLAFLEDHRYDPAEIYDEEFLDEIKDIPDPKSDPIQIVNDFLEILHTLGLWCADKAALLLYFRIEKLKVKTPYERHYLLLCLVSSLMLKVRALLQEAFESTSEKERIFKHSSNKILRLIEIISQYKPMKSKAELEEEFSKLEGISDSQLNTGRIEETSEEEEKNEKQETIMNDICSNLKTLSQDCCGSDVKESSGISNLEMDTSNNCSKTVNVFSKQHDANFSEEALELYFKMKSDNSSISNNLKHDNILDSENEVFPKRTIFNQILNSETNTNLSCSPISDFIKNQNKCVNIYESKLCDNRTCFSDCDKNDWNFYQSYDPSYIKESSSDEEKLGEITFPTHNLQLIKSSPEKFSLTGCEVWKQNKEISNHIVVAKDSNCVSFSDTSKQWSDDGDSNSSVASIREMKFQDQPKPEAHGNVSLIDNERKCVAQLESNSERIEASSKMWNDKCMDSVVSSVNNDLSMMSFSNLSVINGRDNNDEPTLTFNENLPPTVTACDNKSLTTSLSSYNSNLTYNQNSKLLNRRKNWRHDPNAPQRLTTYKLLSLDITECICGLIFVKDKFIAKILYHLLNELRKSDEDFWWLAPQYTVCKSADPVKEPQEADLEHQKQEEVLKRFRMRDCNVLIGTAVLEEGMDLPKCNLVIRFDPPDKYKSYALSRCRARAPDSSYILLVDHQISKSFIQSVAHYTEIDNMLLNRCANFEPTDAEEKEADLYNDAILCYQPIPGEDLPSVSLNTAIAVINRYCAKLPSDTFTRLVPLWSIKTIEFAGKLMSYCIVQLPINSPVKHDIIGHPMPTPVLARRIAALEACRVLHQAGELDNCLQPIGKESFRLLENTEFEEPPDEVDQSIPWDSLEPRPGTTKRRQYYYKRIASVFNYCRPGVGDNALLYFISMTLTCPIPEEQNTRGRKLHPPENSPQGFGILTLKPIPKICSFPIFTRCGEVEIKLKLCPGYIHLNEKQLNKITTFIHYTFTNVLRLQKYLMMFDPGASENSFFIVPTKKADGSGIDSVHIDWDFLDIILQRGNEKPRLIPEEERISFKFNEQLYADAVVTPWYRNQDQPQYFYAAEICFQLNPRSLFPGSDYKTFEEYYRRKYGINIQNKEQPLLDVDHTSARLNFLTPRYVNRKGVALPTSSEETKRAKRENLEQKQILIPELCMVHPFPASLWRKAVSLPCILYRINALLLADEIRSLVATEISLGSRDLSPDFEWPALDFGWRLSDVLKKSLEEKSGRDLKLLNDKECNEPCNELLSQEMRNNGLEEKESCNGSENDQKILEGEAATKNGENKEISADEPKEDSEKAEAEEENGKGSSDEDSGGWNVEIGTWSNDMAGEFGLPDNITMIRYGSPTSWLCKGRSKEGMNLTDDMDSGDDSNSMADSLPDMLMGATTDDDDNDENNKGLKIEFKNDYLAEALETDDHFVDMKAVTHESEWKWDFDTGDNDVDVLTEINRFEEATAENILEIESSGMFVKLDEPAHIFRPLNKQLWSQKALTGANDFPVDEQKTPKTENIIPHISGSTLENSYQSSSVNNYCTIKNLDERTPQPLTVSACVVDSSLPAKQTESSSSVKKLPFILGPETGYGMPQEIAEKLQKESCPPNPCPSPQDYEAGDDSGSLSESSDALDFSFDLQPDLDNIPGPNPSLLLQALTMSNANDGINLERLETIGDSFLKYAITVYLYCTYENIHEGKLSHLRSKQVSNLNLYRLGKRKVFGESMIATKFEPHDNWLPPCYYVPRELEQALIEVGMPASSWNQADLPALRDMSPDKIREVVQEQLVNTLTCLDSIPLDRLPCFVPYNLITQHSIPDKSIADCVEALIGAYLIACGPRGALLFMSWLGIRVLPWKEVECSNPEQSVNHVGCMLNKDNKMVEYTDIKQPSSPLIRNLPNANAEMNKLLDGFDVFERNIHYRFSDRSYLLQAMTHASYFPNRFTDCYQRLEFLGDAVLDYLITRHLYEDKHRHSPGELTDLRSALVNNTIFASLAVRHGFHKFFLHLSPGLAEVVERFVRIQEENGHAINEEYYLIGEEECEEVEDVEVPKALGDVFESVAGAVFLDSSMSLDKVWEIYFRMMKSEIERFSTNVPKSPIRELLELEPETAKFSKPEKLTDGRRVRVTVEVFGKGAFKGIGRNYRIAKCTAAKCALRQLKKKGLLSRKVNCMNLPNHSLP</sequence>
<dbReference type="PROSITE" id="PS50821">
    <property type="entry name" value="PAZ"/>
    <property type="match status" value="1"/>
</dbReference>
<dbReference type="Pfam" id="PF00271">
    <property type="entry name" value="Helicase_C"/>
    <property type="match status" value="1"/>
</dbReference>
<dbReference type="FunFam" id="2.170.260.10:FF:000002">
    <property type="entry name" value="Putative Endoribonuclease Dicer"/>
    <property type="match status" value="1"/>
</dbReference>
<dbReference type="InterPro" id="IPR038248">
    <property type="entry name" value="Dicer_dimer_sf"/>
</dbReference>
<keyword evidence="30" id="KW-1185">Reference proteome</keyword>
<feature type="domain" description="RNase III" evidence="24">
    <location>
        <begin position="1870"/>
        <end position="2080"/>
    </location>
</feature>
<evidence type="ECO:0000256" key="22">
    <source>
        <dbReference type="SAM" id="MobiDB-lite"/>
    </source>
</evidence>
<dbReference type="GO" id="GO:0031054">
    <property type="term" value="P:pre-miRNA processing"/>
    <property type="evidence" value="ECO:0007669"/>
    <property type="project" value="InterPro"/>
</dbReference>
<dbReference type="InterPro" id="IPR036085">
    <property type="entry name" value="PAZ_dom_sf"/>
</dbReference>
<dbReference type="PANTHER" id="PTHR14950:SF37">
    <property type="entry name" value="ENDORIBONUCLEASE DICER"/>
    <property type="match status" value="1"/>
</dbReference>
<feature type="domain" description="DRBM" evidence="23">
    <location>
        <begin position="2336"/>
        <end position="2402"/>
    </location>
</feature>
<dbReference type="InterPro" id="IPR027417">
    <property type="entry name" value="P-loop_NTPase"/>
</dbReference>
<feature type="region of interest" description="Disordered" evidence="22">
    <location>
        <begin position="1844"/>
        <end position="1874"/>
    </location>
</feature>
<dbReference type="GO" id="GO:0046872">
    <property type="term" value="F:metal ion binding"/>
    <property type="evidence" value="ECO:0007669"/>
    <property type="project" value="UniProtKB-KW"/>
</dbReference>
<dbReference type="Gene3D" id="3.30.160.380">
    <property type="entry name" value="Dicer dimerisation domain"/>
    <property type="match status" value="1"/>
</dbReference>
<dbReference type="Pfam" id="PF02170">
    <property type="entry name" value="PAZ"/>
    <property type="match status" value="1"/>
</dbReference>
<comment type="cofactor">
    <cofactor evidence="3">
        <name>Mg(2+)</name>
        <dbReference type="ChEBI" id="CHEBI:18420"/>
    </cofactor>
</comment>
<dbReference type="InterPro" id="IPR014720">
    <property type="entry name" value="dsRBD_dom"/>
</dbReference>
<evidence type="ECO:0000256" key="18">
    <source>
        <dbReference type="ARBA" id="ARBA00023158"/>
    </source>
</evidence>
<dbReference type="InterPro" id="IPR044441">
    <property type="entry name" value="DICER_DSRM"/>
</dbReference>
<dbReference type="InterPro" id="IPR005034">
    <property type="entry name" value="Dicer_dimerisation"/>
</dbReference>
<dbReference type="InterPro" id="IPR048513">
    <property type="entry name" value="Dicer_PBD"/>
</dbReference>
<dbReference type="InterPro" id="IPR048512">
    <property type="entry name" value="Dicer_platform"/>
</dbReference>
<evidence type="ECO:0000256" key="16">
    <source>
        <dbReference type="ARBA" id="ARBA00022842"/>
    </source>
</evidence>
<keyword evidence="16" id="KW-0460">Magnesium</keyword>
<feature type="domain" description="PAZ" evidence="25">
    <location>
        <begin position="1268"/>
        <end position="1414"/>
    </location>
</feature>
<dbReference type="GO" id="GO:0004386">
    <property type="term" value="F:helicase activity"/>
    <property type="evidence" value="ECO:0007669"/>
    <property type="project" value="UniProtKB-KW"/>
</dbReference>
<keyword evidence="19" id="KW-0464">Manganese</keyword>
<dbReference type="SUPFAM" id="SSF69065">
    <property type="entry name" value="RNase III domain-like"/>
    <property type="match status" value="2"/>
</dbReference>
<comment type="cofactor">
    <cofactor evidence="2">
        <name>Mn(2+)</name>
        <dbReference type="ChEBI" id="CHEBI:29035"/>
    </cofactor>
</comment>
<feature type="region of interest" description="Disordered" evidence="22">
    <location>
        <begin position="1530"/>
        <end position="1577"/>
    </location>
</feature>
<dbReference type="FunFam" id="3.30.160.20:FF:000015">
    <property type="entry name" value="endoribonuclease Dicer"/>
    <property type="match status" value="1"/>
</dbReference>
<keyword evidence="17 21" id="KW-0694">RNA-binding</keyword>
<dbReference type="GO" id="GO:0005524">
    <property type="term" value="F:ATP binding"/>
    <property type="evidence" value="ECO:0007669"/>
    <property type="project" value="UniProtKB-KW"/>
</dbReference>
<comment type="catalytic activity">
    <reaction evidence="1">
        <text>Endonucleolytic cleavage to 5'-phosphomonoester.</text>
        <dbReference type="EC" id="3.1.26.3"/>
    </reaction>
</comment>
<dbReference type="SUPFAM" id="SSF54768">
    <property type="entry name" value="dsRNA-binding domain-like"/>
    <property type="match status" value="1"/>
</dbReference>
<feature type="domain" description="Helicase ATP-binding" evidence="26">
    <location>
        <begin position="23"/>
        <end position="204"/>
    </location>
</feature>
<dbReference type="PANTHER" id="PTHR14950">
    <property type="entry name" value="DICER-RELATED"/>
    <property type="match status" value="1"/>
</dbReference>
<evidence type="ECO:0000256" key="21">
    <source>
        <dbReference type="PROSITE-ProRule" id="PRU00657"/>
    </source>
</evidence>
<dbReference type="Proteomes" id="UP001152759">
    <property type="component" value="Chromosome 2"/>
</dbReference>
<dbReference type="PROSITE" id="PS51327">
    <property type="entry name" value="DICER_DSRBF"/>
    <property type="match status" value="1"/>
</dbReference>
<keyword evidence="18" id="KW-0943">RNA-mediated gene silencing</keyword>
<dbReference type="Pfam" id="PF00636">
    <property type="entry name" value="Ribonuclease_3"/>
    <property type="match status" value="2"/>
</dbReference>
<evidence type="ECO:0000259" key="28">
    <source>
        <dbReference type="PROSITE" id="PS51327"/>
    </source>
</evidence>
<evidence type="ECO:0000259" key="24">
    <source>
        <dbReference type="PROSITE" id="PS50142"/>
    </source>
</evidence>
<evidence type="ECO:0000259" key="26">
    <source>
        <dbReference type="PROSITE" id="PS51192"/>
    </source>
</evidence>
<keyword evidence="13" id="KW-0378">Hydrolase</keyword>
<dbReference type="Gene3D" id="1.10.1520.10">
    <property type="entry name" value="Ribonuclease III domain"/>
    <property type="match status" value="2"/>
</dbReference>
<dbReference type="SMART" id="SM00490">
    <property type="entry name" value="HELICc"/>
    <property type="match status" value="1"/>
</dbReference>
<keyword evidence="8" id="KW-0540">Nuclease</keyword>
<dbReference type="KEGG" id="btab:109033652"/>
<evidence type="ECO:0000259" key="23">
    <source>
        <dbReference type="PROSITE" id="PS50137"/>
    </source>
</evidence>
<dbReference type="Pfam" id="PF20932">
    <property type="entry name" value="Dicer_dsRBD"/>
    <property type="match status" value="1"/>
</dbReference>
<dbReference type="GO" id="GO:0004530">
    <property type="term" value="F:deoxyribonuclease I activity"/>
    <property type="evidence" value="ECO:0007669"/>
    <property type="project" value="TreeGrafter"/>
</dbReference>
<keyword evidence="15" id="KW-0067">ATP-binding</keyword>
<keyword evidence="9" id="KW-0479">Metal-binding</keyword>
<evidence type="ECO:0000256" key="8">
    <source>
        <dbReference type="ARBA" id="ARBA00022722"/>
    </source>
</evidence>
<dbReference type="InterPro" id="IPR014001">
    <property type="entry name" value="Helicase_ATP-bd"/>
</dbReference>
<dbReference type="PROSITE" id="PS00517">
    <property type="entry name" value="RNASE_3_1"/>
    <property type="match status" value="1"/>
</dbReference>
<keyword evidence="12" id="KW-0255">Endonuclease</keyword>
<protein>
    <recommendedName>
        <fullName evidence="5">ribonuclease III</fullName>
        <ecNumber evidence="5">3.1.26.3</ecNumber>
    </recommendedName>
</protein>
<dbReference type="SUPFAM" id="SSF52540">
    <property type="entry name" value="P-loop containing nucleoside triphosphate hydrolases"/>
    <property type="match status" value="2"/>
</dbReference>
<dbReference type="InterPro" id="IPR036389">
    <property type="entry name" value="RNase_III_sf"/>
</dbReference>
<evidence type="ECO:0000256" key="5">
    <source>
        <dbReference type="ARBA" id="ARBA00012177"/>
    </source>
</evidence>
<dbReference type="CDD" id="cd15903">
    <property type="entry name" value="Dicer_PBD"/>
    <property type="match status" value="1"/>
</dbReference>
<feature type="compositionally biased region" description="Basic and acidic residues" evidence="22">
    <location>
        <begin position="1538"/>
        <end position="1566"/>
    </location>
</feature>
<accession>A0A9P0F076</accession>
<comment type="similarity">
    <text evidence="20 21">Belongs to the helicase family. Dicer subfamily.</text>
</comment>
<keyword evidence="6" id="KW-0963">Cytoplasm</keyword>
<feature type="domain" description="Helicase C-terminal" evidence="27">
    <location>
        <begin position="795"/>
        <end position="962"/>
    </location>
</feature>
<evidence type="ECO:0000259" key="25">
    <source>
        <dbReference type="PROSITE" id="PS50821"/>
    </source>
</evidence>
<dbReference type="Pfam" id="PF20930">
    <property type="entry name" value="Dicer_PBD"/>
    <property type="match status" value="1"/>
</dbReference>
<evidence type="ECO:0000256" key="20">
    <source>
        <dbReference type="ARBA" id="ARBA00035116"/>
    </source>
</evidence>
<dbReference type="SUPFAM" id="SSF101690">
    <property type="entry name" value="PAZ domain"/>
    <property type="match status" value="1"/>
</dbReference>
<dbReference type="PROSITE" id="PS50137">
    <property type="entry name" value="DS_RBD"/>
    <property type="match status" value="1"/>
</dbReference>
<dbReference type="InterPro" id="IPR000999">
    <property type="entry name" value="RNase_III_dom"/>
</dbReference>
<dbReference type="PROSITE" id="PS51192">
    <property type="entry name" value="HELICASE_ATP_BIND_1"/>
    <property type="match status" value="1"/>
</dbReference>
<keyword evidence="11" id="KW-0547">Nucleotide-binding</keyword>
<dbReference type="GO" id="GO:0005634">
    <property type="term" value="C:nucleus"/>
    <property type="evidence" value="ECO:0007669"/>
    <property type="project" value="TreeGrafter"/>
</dbReference>
<evidence type="ECO:0000313" key="29">
    <source>
        <dbReference type="EMBL" id="CAH0384189.1"/>
    </source>
</evidence>
<evidence type="ECO:0000256" key="11">
    <source>
        <dbReference type="ARBA" id="ARBA00022741"/>
    </source>
</evidence>
<evidence type="ECO:0000256" key="2">
    <source>
        <dbReference type="ARBA" id="ARBA00001936"/>
    </source>
</evidence>
<dbReference type="GO" id="GO:0030422">
    <property type="term" value="P:siRNA processing"/>
    <property type="evidence" value="ECO:0007669"/>
    <property type="project" value="InterPro"/>
</dbReference>
<name>A0A9P0F076_BEMTA</name>
<evidence type="ECO:0000256" key="7">
    <source>
        <dbReference type="ARBA" id="ARBA00022553"/>
    </source>
</evidence>
<feature type="domain" description="RNase III" evidence="24">
    <location>
        <begin position="2154"/>
        <end position="2311"/>
    </location>
</feature>
<dbReference type="FunFam" id="1.10.1520.10:FF:000005">
    <property type="entry name" value="Putative endoribonuclease dicer"/>
    <property type="match status" value="1"/>
</dbReference>
<reference evidence="29" key="1">
    <citation type="submission" date="2021-12" db="EMBL/GenBank/DDBJ databases">
        <authorList>
            <person name="King R."/>
        </authorList>
    </citation>
    <scope>NUCLEOTIDE SEQUENCE</scope>
</reference>
<organism evidence="29 30">
    <name type="scientific">Bemisia tabaci</name>
    <name type="common">Sweetpotato whitefly</name>
    <name type="synonym">Aleurodes tabaci</name>
    <dbReference type="NCBI Taxonomy" id="7038"/>
    <lineage>
        <taxon>Eukaryota</taxon>
        <taxon>Metazoa</taxon>
        <taxon>Ecdysozoa</taxon>
        <taxon>Arthropoda</taxon>
        <taxon>Hexapoda</taxon>
        <taxon>Insecta</taxon>
        <taxon>Pterygota</taxon>
        <taxon>Neoptera</taxon>
        <taxon>Paraneoptera</taxon>
        <taxon>Hemiptera</taxon>
        <taxon>Sternorrhyncha</taxon>
        <taxon>Aleyrodoidea</taxon>
        <taxon>Aleyrodidae</taxon>
        <taxon>Aleyrodinae</taxon>
        <taxon>Bemisia</taxon>
    </lineage>
</organism>
<evidence type="ECO:0000256" key="12">
    <source>
        <dbReference type="ARBA" id="ARBA00022759"/>
    </source>
</evidence>
<evidence type="ECO:0000256" key="6">
    <source>
        <dbReference type="ARBA" id="ARBA00022490"/>
    </source>
</evidence>
<dbReference type="GO" id="GO:0016441">
    <property type="term" value="P:post-transcriptional gene silencing"/>
    <property type="evidence" value="ECO:0007669"/>
    <property type="project" value="UniProtKB-ARBA"/>
</dbReference>
<evidence type="ECO:0000256" key="17">
    <source>
        <dbReference type="ARBA" id="ARBA00022884"/>
    </source>
</evidence>
<proteinExistence type="inferred from homology"/>
<dbReference type="Gene3D" id="2.170.260.10">
    <property type="entry name" value="paz domain"/>
    <property type="match status" value="1"/>
</dbReference>
<dbReference type="GO" id="GO:0070578">
    <property type="term" value="C:RISC-loading complex"/>
    <property type="evidence" value="ECO:0007669"/>
    <property type="project" value="TreeGrafter"/>
</dbReference>
<dbReference type="PROSITE" id="PS51194">
    <property type="entry name" value="HELICASE_CTER"/>
    <property type="match status" value="1"/>
</dbReference>
<comment type="subcellular location">
    <subcellularLocation>
        <location evidence="4">Cytoplasm</location>
    </subcellularLocation>
</comment>
<dbReference type="PROSITE" id="PS50142">
    <property type="entry name" value="RNASE_3_2"/>
    <property type="match status" value="2"/>
</dbReference>
<dbReference type="GO" id="GO:0003723">
    <property type="term" value="F:RNA binding"/>
    <property type="evidence" value="ECO:0007669"/>
    <property type="project" value="UniProtKB-UniRule"/>
</dbReference>
<dbReference type="EC" id="3.1.26.3" evidence="5"/>
<dbReference type="InterPro" id="IPR001650">
    <property type="entry name" value="Helicase_C-like"/>
</dbReference>
<dbReference type="SMART" id="SM00949">
    <property type="entry name" value="PAZ"/>
    <property type="match status" value="1"/>
</dbReference>
<dbReference type="Pfam" id="PF20931">
    <property type="entry name" value="Dicer_platform"/>
    <property type="match status" value="1"/>
</dbReference>
<dbReference type="CDD" id="cd10843">
    <property type="entry name" value="DSRM_DICER"/>
    <property type="match status" value="1"/>
</dbReference>
<dbReference type="Gene3D" id="3.40.50.300">
    <property type="entry name" value="P-loop containing nucleotide triphosphate hydrolases"/>
    <property type="match status" value="2"/>
</dbReference>
<evidence type="ECO:0000256" key="4">
    <source>
        <dbReference type="ARBA" id="ARBA00004496"/>
    </source>
</evidence>
<dbReference type="GO" id="GO:0006309">
    <property type="term" value="P:apoptotic DNA fragmentation"/>
    <property type="evidence" value="ECO:0007669"/>
    <property type="project" value="TreeGrafter"/>
</dbReference>
<keyword evidence="7" id="KW-0597">Phosphoprotein</keyword>
<evidence type="ECO:0000256" key="13">
    <source>
        <dbReference type="ARBA" id="ARBA00022801"/>
    </source>
</evidence>
<keyword evidence="10" id="KW-0677">Repeat</keyword>
<gene>
    <name evidence="29" type="ORF">BEMITA_LOCUS3556</name>
</gene>
<dbReference type="CDD" id="cd00593">
    <property type="entry name" value="RIBOc"/>
    <property type="match status" value="2"/>
</dbReference>
<dbReference type="GO" id="GO:0004525">
    <property type="term" value="F:ribonuclease III activity"/>
    <property type="evidence" value="ECO:0007669"/>
    <property type="project" value="UniProtKB-EC"/>
</dbReference>
<evidence type="ECO:0000256" key="14">
    <source>
        <dbReference type="ARBA" id="ARBA00022806"/>
    </source>
</evidence>
<evidence type="ECO:0000256" key="15">
    <source>
        <dbReference type="ARBA" id="ARBA00022840"/>
    </source>
</evidence>
<evidence type="ECO:0000259" key="27">
    <source>
        <dbReference type="PROSITE" id="PS51194"/>
    </source>
</evidence>
<feature type="domain" description="Dicer dsRNA-binding fold" evidence="28">
    <location>
        <begin position="990"/>
        <end position="1085"/>
    </location>
</feature>